<evidence type="ECO:0000313" key="2">
    <source>
        <dbReference type="Proteomes" id="UP001228049"/>
    </source>
</evidence>
<dbReference type="EMBL" id="JASDAP010000020">
    <property type="protein sequence ID" value="KAK1885688.1"/>
    <property type="molecule type" value="Genomic_DNA"/>
</dbReference>
<feature type="non-terminal residue" evidence="1">
    <location>
        <position position="1"/>
    </location>
</feature>
<organism evidence="1 2">
    <name type="scientific">Dissostichus eleginoides</name>
    <name type="common">Patagonian toothfish</name>
    <name type="synonym">Dissostichus amissus</name>
    <dbReference type="NCBI Taxonomy" id="100907"/>
    <lineage>
        <taxon>Eukaryota</taxon>
        <taxon>Metazoa</taxon>
        <taxon>Chordata</taxon>
        <taxon>Craniata</taxon>
        <taxon>Vertebrata</taxon>
        <taxon>Euteleostomi</taxon>
        <taxon>Actinopterygii</taxon>
        <taxon>Neopterygii</taxon>
        <taxon>Teleostei</taxon>
        <taxon>Neoteleostei</taxon>
        <taxon>Acanthomorphata</taxon>
        <taxon>Eupercaria</taxon>
        <taxon>Perciformes</taxon>
        <taxon>Notothenioidei</taxon>
        <taxon>Nototheniidae</taxon>
        <taxon>Dissostichus</taxon>
    </lineage>
</organism>
<comment type="caution">
    <text evidence="1">The sequence shown here is derived from an EMBL/GenBank/DDBJ whole genome shotgun (WGS) entry which is preliminary data.</text>
</comment>
<name>A0AAD9BMV9_DISEL</name>
<evidence type="ECO:0000313" key="1">
    <source>
        <dbReference type="EMBL" id="KAK1885688.1"/>
    </source>
</evidence>
<sequence>MRHPITPTSPSTYLTSIQVVISSAVISLRARHSIDFTHRSISREVTDHHPIAKRPYEVINLATLDLVAVIPGSGRAGVWRRDA</sequence>
<reference evidence="1" key="1">
    <citation type="submission" date="2023-04" db="EMBL/GenBank/DDBJ databases">
        <title>Chromosome-level genome of Chaenocephalus aceratus.</title>
        <authorList>
            <person name="Park H."/>
        </authorList>
    </citation>
    <scope>NUCLEOTIDE SEQUENCE</scope>
    <source>
        <strain evidence="1">DE</strain>
        <tissue evidence="1">Muscle</tissue>
    </source>
</reference>
<dbReference type="AlphaFoldDB" id="A0AAD9BMV9"/>
<keyword evidence="2" id="KW-1185">Reference proteome</keyword>
<protein>
    <submittedName>
        <fullName evidence="1">Undecaprenyl-diphosphatase</fullName>
    </submittedName>
</protein>
<accession>A0AAD9BMV9</accession>
<proteinExistence type="predicted"/>
<dbReference type="Proteomes" id="UP001228049">
    <property type="component" value="Unassembled WGS sequence"/>
</dbReference>
<gene>
    <name evidence="1" type="ORF">KUDE01_029409</name>
</gene>